<dbReference type="InterPro" id="IPR020904">
    <property type="entry name" value="Sc_DH/Rdtase_CS"/>
</dbReference>
<dbReference type="InterPro" id="IPR002347">
    <property type="entry name" value="SDR_fam"/>
</dbReference>
<accession>A0A0U5H2I7</accession>
<dbReference type="PRINTS" id="PR00081">
    <property type="entry name" value="GDHRDH"/>
</dbReference>
<sequence length="245" mass="26067">MLDDNVALVTGASSGIGAETAVQLAEEGADVAVAARREERLEDVASRIEATGSEALVVPTDVSESEEVEAMISETVEELGGLDVLVNNAGVMLLESVADADPENWRTMVEVNLLGVMNATKAALPHLRDGGHVVNVSSVAGRVAGATSSGYNATKFGVNAFTEAFRQEETENGVRTTLVEPGFVATELAEHIPDEEIRERSEQMTEQMDVLQPEDIARSIVFAASQPEHVSVNELLVRPTDQQAP</sequence>
<dbReference type="PRINTS" id="PR00080">
    <property type="entry name" value="SDRFAMILY"/>
</dbReference>
<dbReference type="PANTHER" id="PTHR43115:SF4">
    <property type="entry name" value="DEHYDROGENASE_REDUCTASE SDR FAMILY MEMBER 11"/>
    <property type="match status" value="1"/>
</dbReference>
<dbReference type="GeneID" id="91109859"/>
<evidence type="ECO:0000313" key="5">
    <source>
        <dbReference type="EMBL" id="CQH56650.1"/>
    </source>
</evidence>
<dbReference type="KEGG" id="hhb:Hhub_2412"/>
<comment type="similarity">
    <text evidence="1 3">Belongs to the short-chain dehydrogenases/reductases (SDR) family.</text>
</comment>
<dbReference type="OrthoDB" id="268941at2157"/>
<evidence type="ECO:0000259" key="4">
    <source>
        <dbReference type="SMART" id="SM00822"/>
    </source>
</evidence>
<dbReference type="SUPFAM" id="SSF51735">
    <property type="entry name" value="NAD(P)-binding Rossmann-fold domains"/>
    <property type="match status" value="1"/>
</dbReference>
<dbReference type="FunFam" id="3.40.50.720:FF:000047">
    <property type="entry name" value="NADP-dependent L-serine/L-allo-threonine dehydrogenase"/>
    <property type="match status" value="1"/>
</dbReference>
<dbReference type="EMBL" id="LN831302">
    <property type="protein sequence ID" value="CQH56650.1"/>
    <property type="molecule type" value="Genomic_DNA"/>
</dbReference>
<proteinExistence type="inferred from homology"/>
<keyword evidence="2 5" id="KW-0560">Oxidoreductase</keyword>
<organism evidence="5 6">
    <name type="scientific">Halobacterium hubeiense</name>
    <dbReference type="NCBI Taxonomy" id="1407499"/>
    <lineage>
        <taxon>Archaea</taxon>
        <taxon>Methanobacteriati</taxon>
        <taxon>Methanobacteriota</taxon>
        <taxon>Stenosarchaea group</taxon>
        <taxon>Halobacteria</taxon>
        <taxon>Halobacteriales</taxon>
        <taxon>Halobacteriaceae</taxon>
        <taxon>Halobacterium</taxon>
    </lineage>
</organism>
<feature type="domain" description="Ketoreductase" evidence="4">
    <location>
        <begin position="5"/>
        <end position="187"/>
    </location>
</feature>
<dbReference type="PROSITE" id="PS00061">
    <property type="entry name" value="ADH_SHORT"/>
    <property type="match status" value="1"/>
</dbReference>
<dbReference type="EC" id="1.1.1.-" evidence="5"/>
<dbReference type="RefSeq" id="WP_059056824.1">
    <property type="nucleotide sequence ID" value="NZ_CEML01000001.1"/>
</dbReference>
<gene>
    <name evidence="5" type="ORF">HHUB_2412</name>
</gene>
<dbReference type="GO" id="GO:0016616">
    <property type="term" value="F:oxidoreductase activity, acting on the CH-OH group of donors, NAD or NADP as acceptor"/>
    <property type="evidence" value="ECO:0007669"/>
    <property type="project" value="UniProtKB-ARBA"/>
</dbReference>
<dbReference type="PANTHER" id="PTHR43115">
    <property type="entry name" value="DEHYDROGENASE/REDUCTASE SDR FAMILY MEMBER 11"/>
    <property type="match status" value="1"/>
</dbReference>
<name>A0A0U5H2I7_9EURY</name>
<evidence type="ECO:0000256" key="1">
    <source>
        <dbReference type="ARBA" id="ARBA00006484"/>
    </source>
</evidence>
<dbReference type="AlphaFoldDB" id="A0A0U5H2I7"/>
<dbReference type="Gene3D" id="3.40.50.720">
    <property type="entry name" value="NAD(P)-binding Rossmann-like Domain"/>
    <property type="match status" value="1"/>
</dbReference>
<evidence type="ECO:0000313" key="6">
    <source>
        <dbReference type="Proteomes" id="UP000066737"/>
    </source>
</evidence>
<evidence type="ECO:0000256" key="3">
    <source>
        <dbReference type="RuleBase" id="RU000363"/>
    </source>
</evidence>
<evidence type="ECO:0000256" key="2">
    <source>
        <dbReference type="ARBA" id="ARBA00023002"/>
    </source>
</evidence>
<protein>
    <submittedName>
        <fullName evidence="5">Probable oxidoreductase (Short-chain dehydrogenase family)</fullName>
        <ecNumber evidence="5">1.1.1.-</ecNumber>
    </submittedName>
</protein>
<keyword evidence="6" id="KW-1185">Reference proteome</keyword>
<dbReference type="SMART" id="SM00822">
    <property type="entry name" value="PKS_KR"/>
    <property type="match status" value="1"/>
</dbReference>
<dbReference type="Pfam" id="PF00106">
    <property type="entry name" value="adh_short"/>
    <property type="match status" value="1"/>
</dbReference>
<dbReference type="InterPro" id="IPR057326">
    <property type="entry name" value="KR_dom"/>
</dbReference>
<dbReference type="STRING" id="1407499.HHUB_2412"/>
<reference evidence="6" key="1">
    <citation type="journal article" date="2016" name="Environ. Microbiol.">
        <title>The complete genome of a viable archaeum isolated from 123-million-year-old rock salt.</title>
        <authorList>
            <person name="Jaakkola S.T."/>
            <person name="Pfeiffer F."/>
            <person name="Ravantti J.J."/>
            <person name="Guo Q."/>
            <person name="Liu Y."/>
            <person name="Chen X."/>
            <person name="Ma H."/>
            <person name="Yang C."/>
            <person name="Oksanen H.M."/>
            <person name="Bamford D.H."/>
        </authorList>
    </citation>
    <scope>NUCLEOTIDE SEQUENCE</scope>
    <source>
        <strain evidence="6">JI20-1</strain>
    </source>
</reference>
<dbReference type="Proteomes" id="UP000066737">
    <property type="component" value="Chromosome I"/>
</dbReference>
<dbReference type="InterPro" id="IPR036291">
    <property type="entry name" value="NAD(P)-bd_dom_sf"/>
</dbReference>